<feature type="chain" id="PRO_5020967270" evidence="1">
    <location>
        <begin position="21"/>
        <end position="168"/>
    </location>
</feature>
<feature type="domain" description="DUF3828" evidence="2">
    <location>
        <begin position="60"/>
        <end position="150"/>
    </location>
</feature>
<dbReference type="InterPro" id="IPR024289">
    <property type="entry name" value="DUF3828"/>
</dbReference>
<dbReference type="Pfam" id="PF12883">
    <property type="entry name" value="DUF3828"/>
    <property type="match status" value="1"/>
</dbReference>
<dbReference type="KEGG" id="pstg:E8M01_02915"/>
<name>A0A4D7AWC1_9HYPH</name>
<keyword evidence="4" id="KW-1185">Reference proteome</keyword>
<protein>
    <submittedName>
        <fullName evidence="3">DUF3828 domain-containing protein</fullName>
    </submittedName>
</protein>
<dbReference type="AlphaFoldDB" id="A0A4D7AWC1"/>
<evidence type="ECO:0000259" key="2">
    <source>
        <dbReference type="Pfam" id="PF12883"/>
    </source>
</evidence>
<keyword evidence="1" id="KW-0732">Signal</keyword>
<accession>A0A4D7AWC1</accession>
<evidence type="ECO:0000256" key="1">
    <source>
        <dbReference type="SAM" id="SignalP"/>
    </source>
</evidence>
<sequence length="168" mass="18351">MTSRLARQRMLALVLAGLVAATWRLDTASAETTHGGPSSAAPVDTVTALYRKPQGLSDGPFLSARLRRLFAAQRARGHRTGDAMAGLDFNYACSCQDYDDAFKQSLSYAETGRTSRSATVTARFMLFGAGREVTYSLIRENGKWLIDDISGSAGPGHDWVMSRLLRMR</sequence>
<dbReference type="Proteomes" id="UP000298781">
    <property type="component" value="Chromosome"/>
</dbReference>
<evidence type="ECO:0000313" key="3">
    <source>
        <dbReference type="EMBL" id="QCI63273.1"/>
    </source>
</evidence>
<evidence type="ECO:0000313" key="4">
    <source>
        <dbReference type="Proteomes" id="UP000298781"/>
    </source>
</evidence>
<feature type="signal peptide" evidence="1">
    <location>
        <begin position="1"/>
        <end position="20"/>
    </location>
</feature>
<dbReference type="EMBL" id="CP039690">
    <property type="protein sequence ID" value="QCI63273.1"/>
    <property type="molecule type" value="Genomic_DNA"/>
</dbReference>
<gene>
    <name evidence="3" type="ORF">E8M01_02915</name>
</gene>
<proteinExistence type="predicted"/>
<dbReference type="RefSeq" id="WP_136958732.1">
    <property type="nucleotide sequence ID" value="NZ_CP039690.1"/>
</dbReference>
<dbReference type="OrthoDB" id="7174015at2"/>
<organism evidence="3 4">
    <name type="scientific">Phreatobacter stygius</name>
    <dbReference type="NCBI Taxonomy" id="1940610"/>
    <lineage>
        <taxon>Bacteria</taxon>
        <taxon>Pseudomonadati</taxon>
        <taxon>Pseudomonadota</taxon>
        <taxon>Alphaproteobacteria</taxon>
        <taxon>Hyphomicrobiales</taxon>
        <taxon>Phreatobacteraceae</taxon>
        <taxon>Phreatobacter</taxon>
    </lineage>
</organism>
<reference evidence="3 4" key="1">
    <citation type="submission" date="2019-04" db="EMBL/GenBank/DDBJ databases">
        <title>Phreatobacter aquaticus sp. nov.</title>
        <authorList>
            <person name="Choi A."/>
        </authorList>
    </citation>
    <scope>NUCLEOTIDE SEQUENCE [LARGE SCALE GENOMIC DNA]</scope>
    <source>
        <strain evidence="3 4">KCTC 52518</strain>
    </source>
</reference>